<dbReference type="InterPro" id="IPR003593">
    <property type="entry name" value="AAA+_ATPase"/>
</dbReference>
<gene>
    <name evidence="8" type="ORF">E7512_10550</name>
</gene>
<evidence type="ECO:0000256" key="4">
    <source>
        <dbReference type="ARBA" id="ARBA00022741"/>
    </source>
</evidence>
<dbReference type="Proteomes" id="UP000754750">
    <property type="component" value="Unassembled WGS sequence"/>
</dbReference>
<evidence type="ECO:0000256" key="6">
    <source>
        <dbReference type="ARBA" id="ARBA00023136"/>
    </source>
</evidence>
<comment type="caution">
    <text evidence="8">The sequence shown here is derived from an EMBL/GenBank/DDBJ whole genome shotgun (WGS) entry which is preliminary data.</text>
</comment>
<dbReference type="GO" id="GO:0005886">
    <property type="term" value="C:plasma membrane"/>
    <property type="evidence" value="ECO:0007669"/>
    <property type="project" value="UniProtKB-SubCell"/>
</dbReference>
<reference evidence="8" key="1">
    <citation type="submission" date="2019-04" db="EMBL/GenBank/DDBJ databases">
        <title>Evolution of Biomass-Degrading Anaerobic Consortia Revealed by Metagenomics.</title>
        <authorList>
            <person name="Peng X."/>
        </authorList>
    </citation>
    <scope>NUCLEOTIDE SEQUENCE</scope>
    <source>
        <strain evidence="8">SIG551</strain>
    </source>
</reference>
<dbReference type="EMBL" id="SVNY01000005">
    <property type="protein sequence ID" value="MBE6833993.1"/>
    <property type="molecule type" value="Genomic_DNA"/>
</dbReference>
<comment type="subcellular location">
    <subcellularLocation>
        <location evidence="1">Cell membrane</location>
        <topology evidence="1">Peripheral membrane protein</topology>
    </subcellularLocation>
</comment>
<dbReference type="GO" id="GO:0016887">
    <property type="term" value="F:ATP hydrolysis activity"/>
    <property type="evidence" value="ECO:0007669"/>
    <property type="project" value="InterPro"/>
</dbReference>
<dbReference type="GO" id="GO:0005524">
    <property type="term" value="F:ATP binding"/>
    <property type="evidence" value="ECO:0007669"/>
    <property type="project" value="UniProtKB-KW"/>
</dbReference>
<dbReference type="PANTHER" id="PTHR42788">
    <property type="entry name" value="TAURINE IMPORT ATP-BINDING PROTEIN-RELATED"/>
    <property type="match status" value="1"/>
</dbReference>
<feature type="domain" description="ABC transporter" evidence="7">
    <location>
        <begin position="2"/>
        <end position="249"/>
    </location>
</feature>
<protein>
    <submittedName>
        <fullName evidence="8">ATP-binding cassette domain-containing protein</fullName>
    </submittedName>
</protein>
<dbReference type="PROSITE" id="PS00211">
    <property type="entry name" value="ABC_TRANSPORTER_1"/>
    <property type="match status" value="1"/>
</dbReference>
<evidence type="ECO:0000256" key="2">
    <source>
        <dbReference type="ARBA" id="ARBA00022448"/>
    </source>
</evidence>
<organism evidence="8 9">
    <name type="scientific">Faecalispora sporosphaeroides</name>
    <dbReference type="NCBI Taxonomy" id="1549"/>
    <lineage>
        <taxon>Bacteria</taxon>
        <taxon>Bacillati</taxon>
        <taxon>Bacillota</taxon>
        <taxon>Clostridia</taxon>
        <taxon>Eubacteriales</taxon>
        <taxon>Oscillospiraceae</taxon>
        <taxon>Faecalispora</taxon>
    </lineage>
</organism>
<keyword evidence="6" id="KW-0472">Membrane</keyword>
<keyword evidence="5 8" id="KW-0067">ATP-binding</keyword>
<dbReference type="AlphaFoldDB" id="A0A928KSS1"/>
<dbReference type="Pfam" id="PF00005">
    <property type="entry name" value="ABC_tran"/>
    <property type="match status" value="1"/>
</dbReference>
<dbReference type="RefSeq" id="WP_326840712.1">
    <property type="nucleotide sequence ID" value="NZ_JBKWRC010000004.1"/>
</dbReference>
<evidence type="ECO:0000313" key="8">
    <source>
        <dbReference type="EMBL" id="MBE6833993.1"/>
    </source>
</evidence>
<dbReference type="Gene3D" id="3.40.50.300">
    <property type="entry name" value="P-loop containing nucleotide triphosphate hydrolases"/>
    <property type="match status" value="1"/>
</dbReference>
<dbReference type="InterPro" id="IPR050166">
    <property type="entry name" value="ABC_transporter_ATP-bind"/>
</dbReference>
<proteinExistence type="predicted"/>
<sequence>MVSLRNICKTFSPDSVSEVVLFSDFNLEILPGQFVSVVGSNGSGKTTMLNLICGSIVPDSGSILLKGEDISKRKEFQRSKSIGRVFQDPAKGTCPELTILENMALADNKGSFYGLSRGVSRRRTDEYRTMLQRLDLGLEDKLGVQVGSLSGGQRQALALLISTMTPIDLLILDEHTAALDPRSSENVMRLTQELVTEKRLTTLMVTHNLKYSIQYGNRLLMMHQGQAVIDAADEAKEALSTDDLLNRFNQISLEVGN</sequence>
<evidence type="ECO:0000256" key="5">
    <source>
        <dbReference type="ARBA" id="ARBA00022840"/>
    </source>
</evidence>
<name>A0A928KSS1_9FIRM</name>
<dbReference type="PROSITE" id="PS50893">
    <property type="entry name" value="ABC_TRANSPORTER_2"/>
    <property type="match status" value="1"/>
</dbReference>
<keyword evidence="3" id="KW-1003">Cell membrane</keyword>
<accession>A0A928KSS1</accession>
<evidence type="ECO:0000256" key="3">
    <source>
        <dbReference type="ARBA" id="ARBA00022475"/>
    </source>
</evidence>
<evidence type="ECO:0000256" key="1">
    <source>
        <dbReference type="ARBA" id="ARBA00004202"/>
    </source>
</evidence>
<dbReference type="InterPro" id="IPR027417">
    <property type="entry name" value="P-loop_NTPase"/>
</dbReference>
<dbReference type="InterPro" id="IPR003439">
    <property type="entry name" value="ABC_transporter-like_ATP-bd"/>
</dbReference>
<keyword evidence="4" id="KW-0547">Nucleotide-binding</keyword>
<dbReference type="SUPFAM" id="SSF52540">
    <property type="entry name" value="P-loop containing nucleoside triphosphate hydrolases"/>
    <property type="match status" value="1"/>
</dbReference>
<dbReference type="PANTHER" id="PTHR42788:SF7">
    <property type="entry name" value="NITRATE ABC TRANSPORTER ATP-BINDING PROTEIN"/>
    <property type="match status" value="1"/>
</dbReference>
<dbReference type="InterPro" id="IPR017871">
    <property type="entry name" value="ABC_transporter-like_CS"/>
</dbReference>
<evidence type="ECO:0000259" key="7">
    <source>
        <dbReference type="PROSITE" id="PS50893"/>
    </source>
</evidence>
<dbReference type="SMART" id="SM00382">
    <property type="entry name" value="AAA"/>
    <property type="match status" value="1"/>
</dbReference>
<keyword evidence="2" id="KW-0813">Transport</keyword>
<evidence type="ECO:0000313" key="9">
    <source>
        <dbReference type="Proteomes" id="UP000754750"/>
    </source>
</evidence>